<dbReference type="Gene3D" id="3.40.1180.10">
    <property type="entry name" value="Decaprenyl diphosphate synthase-like"/>
    <property type="match status" value="1"/>
</dbReference>
<gene>
    <name evidence="2" type="ORF">METZ01_LOCUS468625</name>
</gene>
<dbReference type="AlphaFoldDB" id="A0A383B7C4"/>
<dbReference type="InterPro" id="IPR036424">
    <property type="entry name" value="UPP_synth-like_sf"/>
</dbReference>
<dbReference type="EMBL" id="UINC01198005">
    <property type="protein sequence ID" value="SVE15771.1"/>
    <property type="molecule type" value="Genomic_DNA"/>
</dbReference>
<dbReference type="Pfam" id="PF01255">
    <property type="entry name" value="Prenyltransf"/>
    <property type="match status" value="1"/>
</dbReference>
<dbReference type="InterPro" id="IPR001441">
    <property type="entry name" value="UPP_synth-like"/>
</dbReference>
<dbReference type="NCBIfam" id="TIGR00055">
    <property type="entry name" value="uppS"/>
    <property type="match status" value="1"/>
</dbReference>
<sequence>MAVLALQDGLAPPTHVAIIMDGNGRWALKNSLPRSAGHRKGAETVRMAVEYCCELGIPYLTLFAFSSENWKRPKSEVQTLMGLLRFYLQDEIEKLSDAGVRLTVIGDRSGLESDIQELIVSAETRTKANSRLNLMMALNYGGRREILLAVQSLVGDINSGKIDLNDLDEVGFGRYLETSEVPDPDLVIRTSGE</sequence>
<dbReference type="GO" id="GO:0005829">
    <property type="term" value="C:cytosol"/>
    <property type="evidence" value="ECO:0007669"/>
    <property type="project" value="TreeGrafter"/>
</dbReference>
<evidence type="ECO:0008006" key="3">
    <source>
        <dbReference type="Google" id="ProtNLM"/>
    </source>
</evidence>
<feature type="non-terminal residue" evidence="2">
    <location>
        <position position="193"/>
    </location>
</feature>
<proteinExistence type="predicted"/>
<keyword evidence="1" id="KW-0808">Transferase</keyword>
<evidence type="ECO:0000256" key="1">
    <source>
        <dbReference type="ARBA" id="ARBA00022679"/>
    </source>
</evidence>
<dbReference type="SUPFAM" id="SSF64005">
    <property type="entry name" value="Undecaprenyl diphosphate synthase"/>
    <property type="match status" value="1"/>
</dbReference>
<dbReference type="GO" id="GO:0008834">
    <property type="term" value="F:ditrans,polycis-undecaprenyl-diphosphate synthase [(2E,6E)-farnesyl-diphosphate specific] activity"/>
    <property type="evidence" value="ECO:0007669"/>
    <property type="project" value="TreeGrafter"/>
</dbReference>
<organism evidence="2">
    <name type="scientific">marine metagenome</name>
    <dbReference type="NCBI Taxonomy" id="408172"/>
    <lineage>
        <taxon>unclassified sequences</taxon>
        <taxon>metagenomes</taxon>
        <taxon>ecological metagenomes</taxon>
    </lineage>
</organism>
<dbReference type="CDD" id="cd00475">
    <property type="entry name" value="Cis_IPPS"/>
    <property type="match status" value="1"/>
</dbReference>
<name>A0A383B7C4_9ZZZZ</name>
<reference evidence="2" key="1">
    <citation type="submission" date="2018-05" db="EMBL/GenBank/DDBJ databases">
        <authorList>
            <person name="Lanie J.A."/>
            <person name="Ng W.-L."/>
            <person name="Kazmierczak K.M."/>
            <person name="Andrzejewski T.M."/>
            <person name="Davidsen T.M."/>
            <person name="Wayne K.J."/>
            <person name="Tettelin H."/>
            <person name="Glass J.I."/>
            <person name="Rusch D."/>
            <person name="Podicherti R."/>
            <person name="Tsui H.-C.T."/>
            <person name="Winkler M.E."/>
        </authorList>
    </citation>
    <scope>NUCLEOTIDE SEQUENCE</scope>
</reference>
<dbReference type="GO" id="GO:0000287">
    <property type="term" value="F:magnesium ion binding"/>
    <property type="evidence" value="ECO:0007669"/>
    <property type="project" value="TreeGrafter"/>
</dbReference>
<dbReference type="PANTHER" id="PTHR10291:SF0">
    <property type="entry name" value="DEHYDRODOLICHYL DIPHOSPHATE SYNTHASE 2"/>
    <property type="match status" value="1"/>
</dbReference>
<dbReference type="PANTHER" id="PTHR10291">
    <property type="entry name" value="DEHYDRODOLICHYL DIPHOSPHATE SYNTHASE FAMILY MEMBER"/>
    <property type="match status" value="1"/>
</dbReference>
<protein>
    <recommendedName>
        <fullName evidence="3">Di-trans,poly-cis-decaprenylcistransferase</fullName>
    </recommendedName>
</protein>
<accession>A0A383B7C4</accession>
<dbReference type="GO" id="GO:0016094">
    <property type="term" value="P:polyprenol biosynthetic process"/>
    <property type="evidence" value="ECO:0007669"/>
    <property type="project" value="TreeGrafter"/>
</dbReference>
<evidence type="ECO:0000313" key="2">
    <source>
        <dbReference type="EMBL" id="SVE15771.1"/>
    </source>
</evidence>